<dbReference type="PANTHER" id="PTHR23070">
    <property type="entry name" value="BCS1 AAA-TYPE ATPASE"/>
    <property type="match status" value="1"/>
</dbReference>
<comment type="caution">
    <text evidence="2">The sequence shown here is derived from an EMBL/GenBank/DDBJ whole genome shotgun (WGS) entry which is preliminary data.</text>
</comment>
<dbReference type="InterPro" id="IPR050747">
    <property type="entry name" value="Mitochondrial_chaperone_BCS1"/>
</dbReference>
<keyword evidence="3" id="KW-1185">Reference proteome</keyword>
<dbReference type="AlphaFoldDB" id="A0A200RDX7"/>
<sequence length="82" mass="9163">MNKANEIRRKNKDRLLYTNSGGGSSDRGRPWESVRFNHPSTFETLAMDPAKKSEIKDDLLGFADGESFYQKQDGPGKEGKVG</sequence>
<dbReference type="InParanoid" id="A0A200RDX7"/>
<feature type="region of interest" description="Disordered" evidence="1">
    <location>
        <begin position="1"/>
        <end position="34"/>
    </location>
</feature>
<name>A0A200RDX7_MACCD</name>
<accession>A0A200RDX7</accession>
<evidence type="ECO:0000313" key="3">
    <source>
        <dbReference type="Proteomes" id="UP000195402"/>
    </source>
</evidence>
<protein>
    <submittedName>
        <fullName evidence="2">Uncharacterized protein</fullName>
    </submittedName>
</protein>
<dbReference type="STRING" id="56857.A0A200RDX7"/>
<gene>
    <name evidence="2" type="ORF">BVC80_8839g17</name>
</gene>
<organism evidence="2 3">
    <name type="scientific">Macleaya cordata</name>
    <name type="common">Five-seeded plume-poppy</name>
    <name type="synonym">Bocconia cordata</name>
    <dbReference type="NCBI Taxonomy" id="56857"/>
    <lineage>
        <taxon>Eukaryota</taxon>
        <taxon>Viridiplantae</taxon>
        <taxon>Streptophyta</taxon>
        <taxon>Embryophyta</taxon>
        <taxon>Tracheophyta</taxon>
        <taxon>Spermatophyta</taxon>
        <taxon>Magnoliopsida</taxon>
        <taxon>Ranunculales</taxon>
        <taxon>Papaveraceae</taxon>
        <taxon>Papaveroideae</taxon>
        <taxon>Macleaya</taxon>
    </lineage>
</organism>
<evidence type="ECO:0000256" key="1">
    <source>
        <dbReference type="SAM" id="MobiDB-lite"/>
    </source>
</evidence>
<dbReference type="Proteomes" id="UP000195402">
    <property type="component" value="Unassembled WGS sequence"/>
</dbReference>
<dbReference type="EMBL" id="MVGT01000009">
    <property type="protein sequence ID" value="OVA20929.1"/>
    <property type="molecule type" value="Genomic_DNA"/>
</dbReference>
<dbReference type="OrthoDB" id="10251412at2759"/>
<reference evidence="2 3" key="1">
    <citation type="journal article" date="2017" name="Mol. Plant">
        <title>The Genome of Medicinal Plant Macleaya cordata Provides New Insights into Benzylisoquinoline Alkaloids Metabolism.</title>
        <authorList>
            <person name="Liu X."/>
            <person name="Liu Y."/>
            <person name="Huang P."/>
            <person name="Ma Y."/>
            <person name="Qing Z."/>
            <person name="Tang Q."/>
            <person name="Cao H."/>
            <person name="Cheng P."/>
            <person name="Zheng Y."/>
            <person name="Yuan Z."/>
            <person name="Zhou Y."/>
            <person name="Liu J."/>
            <person name="Tang Z."/>
            <person name="Zhuo Y."/>
            <person name="Zhang Y."/>
            <person name="Yu L."/>
            <person name="Huang J."/>
            <person name="Yang P."/>
            <person name="Peng Q."/>
            <person name="Zhang J."/>
            <person name="Jiang W."/>
            <person name="Zhang Z."/>
            <person name="Lin K."/>
            <person name="Ro D.K."/>
            <person name="Chen X."/>
            <person name="Xiong X."/>
            <person name="Shang Y."/>
            <person name="Huang S."/>
            <person name="Zeng J."/>
        </authorList>
    </citation>
    <scope>NUCLEOTIDE SEQUENCE [LARGE SCALE GENOMIC DNA]</scope>
    <source>
        <strain evidence="3">cv. BLH2017</strain>
        <tissue evidence="2">Root</tissue>
    </source>
</reference>
<proteinExistence type="predicted"/>
<dbReference type="OMA" id="NIGATWK"/>
<evidence type="ECO:0000313" key="2">
    <source>
        <dbReference type="EMBL" id="OVA20929.1"/>
    </source>
</evidence>